<dbReference type="AlphaFoldDB" id="H1Q3L1"/>
<dbReference type="Proteomes" id="UP000016023">
    <property type="component" value="Unassembled WGS sequence"/>
</dbReference>
<gene>
    <name evidence="1" type="ORF">HMPREF9140_01499</name>
</gene>
<dbReference type="HOGENOM" id="CLU_2410765_0_0_10"/>
<dbReference type="PATRIC" id="fig|883158.3.peg.1496"/>
<accession>H1Q3L1</accession>
<evidence type="ECO:0000313" key="1">
    <source>
        <dbReference type="EMBL" id="EHO68717.1"/>
    </source>
</evidence>
<reference evidence="1 2" key="1">
    <citation type="submission" date="2011-12" db="EMBL/GenBank/DDBJ databases">
        <title>The Genome Sequence of Prevotella micans F0438.</title>
        <authorList>
            <consortium name="The Broad Institute Genome Sequencing Platform"/>
            <person name="Earl A."/>
            <person name="Ward D."/>
            <person name="Feldgarden M."/>
            <person name="Gevers D."/>
            <person name="Izard J."/>
            <person name="Baranova O.V."/>
            <person name="Blanton J.M."/>
            <person name="Wade W.G."/>
            <person name="Dewhirst F.E."/>
            <person name="Young S.K."/>
            <person name="Zeng Q."/>
            <person name="Gargeya S."/>
            <person name="Fitzgerald M."/>
            <person name="Haas B."/>
            <person name="Abouelleil A."/>
            <person name="Alvarado L."/>
            <person name="Arachchi H.M."/>
            <person name="Berlin A."/>
            <person name="Chapman S.B."/>
            <person name="Gearin G."/>
            <person name="Goldberg J."/>
            <person name="Griggs A."/>
            <person name="Gujja S."/>
            <person name="Hansen M."/>
            <person name="Heiman D."/>
            <person name="Howarth C."/>
            <person name="Larimer J."/>
            <person name="Lui A."/>
            <person name="MacDonald P.J.P."/>
            <person name="McCowen C."/>
            <person name="Montmayeur A."/>
            <person name="Murphy C."/>
            <person name="Neiman D."/>
            <person name="Pearson M."/>
            <person name="Priest M."/>
            <person name="Roberts A."/>
            <person name="Saif S."/>
            <person name="Shea T."/>
            <person name="Sisk P."/>
            <person name="Stolte C."/>
            <person name="Sykes S."/>
            <person name="Wortman J."/>
            <person name="Nusbaum C."/>
            <person name="Birren B."/>
        </authorList>
    </citation>
    <scope>NUCLEOTIDE SEQUENCE [LARGE SCALE GENOMIC DNA]</scope>
    <source>
        <strain evidence="1 2">F0438</strain>
    </source>
</reference>
<protein>
    <submittedName>
        <fullName evidence="1">Uncharacterized protein</fullName>
    </submittedName>
</protein>
<comment type="caution">
    <text evidence="1">The sequence shown here is derived from an EMBL/GenBank/DDBJ whole genome shotgun (WGS) entry which is preliminary data.</text>
</comment>
<keyword evidence="2" id="KW-1185">Reference proteome</keyword>
<dbReference type="EMBL" id="AGWK01000041">
    <property type="protein sequence ID" value="EHO68717.1"/>
    <property type="molecule type" value="Genomic_DNA"/>
</dbReference>
<proteinExistence type="predicted"/>
<sequence length="92" mass="11039">MVSAPRNFRKRKYKWFQPRGTSANENTNSFGLAELPQTRIQMVSAPRNFRKRKYRWFQSRGTSANEKQNCLGALHCWQLKIRMNIHFKSNYK</sequence>
<organism evidence="1 2">
    <name type="scientific">Prevotella micans F0438</name>
    <dbReference type="NCBI Taxonomy" id="883158"/>
    <lineage>
        <taxon>Bacteria</taxon>
        <taxon>Pseudomonadati</taxon>
        <taxon>Bacteroidota</taxon>
        <taxon>Bacteroidia</taxon>
        <taxon>Bacteroidales</taxon>
        <taxon>Prevotellaceae</taxon>
        <taxon>Prevotella</taxon>
    </lineage>
</organism>
<evidence type="ECO:0000313" key="2">
    <source>
        <dbReference type="Proteomes" id="UP000016023"/>
    </source>
</evidence>
<name>H1Q3L1_9BACT</name>
<dbReference type="STRING" id="883158.HMPREF9140_01499"/>